<gene>
    <name evidence="1" type="ORF">BJX66DRAFT_119152</name>
</gene>
<evidence type="ECO:0000313" key="2">
    <source>
        <dbReference type="Proteomes" id="UP001610563"/>
    </source>
</evidence>
<organism evidence="1 2">
    <name type="scientific">Aspergillus keveii</name>
    <dbReference type="NCBI Taxonomy" id="714993"/>
    <lineage>
        <taxon>Eukaryota</taxon>
        <taxon>Fungi</taxon>
        <taxon>Dikarya</taxon>
        <taxon>Ascomycota</taxon>
        <taxon>Pezizomycotina</taxon>
        <taxon>Eurotiomycetes</taxon>
        <taxon>Eurotiomycetidae</taxon>
        <taxon>Eurotiales</taxon>
        <taxon>Aspergillaceae</taxon>
        <taxon>Aspergillus</taxon>
        <taxon>Aspergillus subgen. Nidulantes</taxon>
    </lineage>
</organism>
<keyword evidence="2" id="KW-1185">Reference proteome</keyword>
<protein>
    <submittedName>
        <fullName evidence="1">Uncharacterized protein</fullName>
    </submittedName>
</protein>
<dbReference type="EMBL" id="JBFTWV010000220">
    <property type="protein sequence ID" value="KAL2783666.1"/>
    <property type="molecule type" value="Genomic_DNA"/>
</dbReference>
<comment type="caution">
    <text evidence="1">The sequence shown here is derived from an EMBL/GenBank/DDBJ whole genome shotgun (WGS) entry which is preliminary data.</text>
</comment>
<sequence>MSLNPCYSLLSVNLCGSTWILHGGACVVDASSLPGVRTQPISLYDMCTDLVINPYARILLDPALFDIDLDMALEMRALTDELWKLLSQS</sequence>
<evidence type="ECO:0000313" key="1">
    <source>
        <dbReference type="EMBL" id="KAL2783666.1"/>
    </source>
</evidence>
<dbReference type="Proteomes" id="UP001610563">
    <property type="component" value="Unassembled WGS sequence"/>
</dbReference>
<reference evidence="1 2" key="1">
    <citation type="submission" date="2024-07" db="EMBL/GenBank/DDBJ databases">
        <title>Section-level genome sequencing and comparative genomics of Aspergillus sections Usti and Cavernicolus.</title>
        <authorList>
            <consortium name="Lawrence Berkeley National Laboratory"/>
            <person name="Nybo J.L."/>
            <person name="Vesth T.C."/>
            <person name="Theobald S."/>
            <person name="Frisvad J.C."/>
            <person name="Larsen T.O."/>
            <person name="Kjaerboelling I."/>
            <person name="Rothschild-Mancinelli K."/>
            <person name="Lyhne E.K."/>
            <person name="Kogle M.E."/>
            <person name="Barry K."/>
            <person name="Clum A."/>
            <person name="Na H."/>
            <person name="Ledsgaard L."/>
            <person name="Lin J."/>
            <person name="Lipzen A."/>
            <person name="Kuo A."/>
            <person name="Riley R."/>
            <person name="Mondo S."/>
            <person name="Labutti K."/>
            <person name="Haridas S."/>
            <person name="Pangalinan J."/>
            <person name="Salamov A.A."/>
            <person name="Simmons B.A."/>
            <person name="Magnuson J.K."/>
            <person name="Chen J."/>
            <person name="Drula E."/>
            <person name="Henrissat B."/>
            <person name="Wiebenga A."/>
            <person name="Lubbers R.J."/>
            <person name="Gomes A.C."/>
            <person name="Makela M.R."/>
            <person name="Stajich J."/>
            <person name="Grigoriev I.V."/>
            <person name="Mortensen U.H."/>
            <person name="De Vries R.P."/>
            <person name="Baker S.E."/>
            <person name="Andersen M.R."/>
        </authorList>
    </citation>
    <scope>NUCLEOTIDE SEQUENCE [LARGE SCALE GENOMIC DNA]</scope>
    <source>
        <strain evidence="1 2">CBS 209.92</strain>
    </source>
</reference>
<accession>A0ABR4FK86</accession>
<proteinExistence type="predicted"/>
<name>A0ABR4FK86_9EURO</name>